<keyword evidence="13" id="KW-1185">Reference proteome</keyword>
<keyword evidence="3" id="KW-0902">Two-component regulatory system</keyword>
<keyword evidence="6" id="KW-0804">Transcription</keyword>
<evidence type="ECO:0000313" key="12">
    <source>
        <dbReference type="EMBL" id="MBB5704129.1"/>
    </source>
</evidence>
<protein>
    <recommendedName>
        <fullName evidence="9">Polar-differentiation response regulator DivK</fullName>
    </recommendedName>
</protein>
<dbReference type="EMBL" id="JACIJG010000024">
    <property type="protein sequence ID" value="MBB5704129.1"/>
    <property type="molecule type" value="Genomic_DNA"/>
</dbReference>
<accession>A0A7W9EN73</accession>
<evidence type="ECO:0000256" key="10">
    <source>
        <dbReference type="PROSITE-ProRule" id="PRU00169"/>
    </source>
</evidence>
<dbReference type="GO" id="GO:0003677">
    <property type="term" value="F:DNA binding"/>
    <property type="evidence" value="ECO:0007669"/>
    <property type="project" value="UniProtKB-KW"/>
</dbReference>
<comment type="caution">
    <text evidence="12">The sequence shown here is derived from an EMBL/GenBank/DDBJ whole genome shotgun (WGS) entry which is preliminary data.</text>
</comment>
<evidence type="ECO:0000256" key="8">
    <source>
        <dbReference type="ARBA" id="ARBA00038776"/>
    </source>
</evidence>
<dbReference type="SUPFAM" id="SSF52172">
    <property type="entry name" value="CheY-like"/>
    <property type="match status" value="1"/>
</dbReference>
<comment type="subunit">
    <text evidence="8">Interacts with DivL, PleC, DivJ and PdhS.</text>
</comment>
<evidence type="ECO:0000256" key="9">
    <source>
        <dbReference type="ARBA" id="ARBA00039809"/>
    </source>
</evidence>
<feature type="domain" description="Response regulatory" evidence="11">
    <location>
        <begin position="20"/>
        <end position="132"/>
    </location>
</feature>
<organism evidence="12 13">
    <name type="scientific">Brucella daejeonensis</name>
    <dbReference type="NCBI Taxonomy" id="659015"/>
    <lineage>
        <taxon>Bacteria</taxon>
        <taxon>Pseudomonadati</taxon>
        <taxon>Pseudomonadota</taxon>
        <taxon>Alphaproteobacteria</taxon>
        <taxon>Hyphomicrobiales</taxon>
        <taxon>Brucellaceae</taxon>
        <taxon>Brucella/Ochrobactrum group</taxon>
        <taxon>Brucella</taxon>
    </lineage>
</organism>
<dbReference type="InterPro" id="IPR001789">
    <property type="entry name" value="Sig_transdc_resp-reg_receiver"/>
</dbReference>
<dbReference type="Proteomes" id="UP000555546">
    <property type="component" value="Unassembled WGS sequence"/>
</dbReference>
<dbReference type="GO" id="GO:0005737">
    <property type="term" value="C:cytoplasm"/>
    <property type="evidence" value="ECO:0007669"/>
    <property type="project" value="UniProtKB-SubCell"/>
</dbReference>
<dbReference type="InterPro" id="IPR011006">
    <property type="entry name" value="CheY-like_superfamily"/>
</dbReference>
<keyword evidence="2 10" id="KW-0597">Phosphoprotein</keyword>
<dbReference type="PANTHER" id="PTHR44591">
    <property type="entry name" value="STRESS RESPONSE REGULATOR PROTEIN 1"/>
    <property type="match status" value="1"/>
</dbReference>
<dbReference type="Pfam" id="PF00072">
    <property type="entry name" value="Response_reg"/>
    <property type="match status" value="1"/>
</dbReference>
<dbReference type="InterPro" id="IPR050595">
    <property type="entry name" value="Bact_response_regulator"/>
</dbReference>
<evidence type="ECO:0000256" key="6">
    <source>
        <dbReference type="ARBA" id="ARBA00023163"/>
    </source>
</evidence>
<evidence type="ECO:0000259" key="11">
    <source>
        <dbReference type="PROSITE" id="PS50110"/>
    </source>
</evidence>
<feature type="modified residue" description="4-aspartylphosphate" evidence="10">
    <location>
        <position position="70"/>
    </location>
</feature>
<dbReference type="AlphaFoldDB" id="A0A7W9EN73"/>
<evidence type="ECO:0000256" key="3">
    <source>
        <dbReference type="ARBA" id="ARBA00023012"/>
    </source>
</evidence>
<dbReference type="RefSeq" id="WP_183657131.1">
    <property type="nucleotide sequence ID" value="NZ_JACIJG010000024.1"/>
</dbReference>
<evidence type="ECO:0000313" key="13">
    <source>
        <dbReference type="Proteomes" id="UP000555546"/>
    </source>
</evidence>
<comment type="subcellular location">
    <subcellularLocation>
        <location evidence="1">Cytoplasm</location>
    </subcellularLocation>
</comment>
<evidence type="ECO:0000256" key="1">
    <source>
        <dbReference type="ARBA" id="ARBA00004496"/>
    </source>
</evidence>
<evidence type="ECO:0000256" key="5">
    <source>
        <dbReference type="ARBA" id="ARBA00023125"/>
    </source>
</evidence>
<evidence type="ECO:0000256" key="2">
    <source>
        <dbReference type="ARBA" id="ARBA00022553"/>
    </source>
</evidence>
<dbReference type="SMART" id="SM00448">
    <property type="entry name" value="REC"/>
    <property type="match status" value="1"/>
</dbReference>
<dbReference type="Gene3D" id="3.40.50.2300">
    <property type="match status" value="1"/>
</dbReference>
<dbReference type="GO" id="GO:0000160">
    <property type="term" value="P:phosphorelay signal transduction system"/>
    <property type="evidence" value="ECO:0007669"/>
    <property type="project" value="UniProtKB-KW"/>
</dbReference>
<comment type="function">
    <text evidence="7">Essential protein that is involved in the control of cell division, probably through the regulation of ctrA. Its phosphorylation status is regulated by PdhS.</text>
</comment>
<dbReference type="PROSITE" id="PS50110">
    <property type="entry name" value="RESPONSE_REGULATORY"/>
    <property type="match status" value="1"/>
</dbReference>
<dbReference type="PANTHER" id="PTHR44591:SF3">
    <property type="entry name" value="RESPONSE REGULATORY DOMAIN-CONTAINING PROTEIN"/>
    <property type="match status" value="1"/>
</dbReference>
<sequence>MKVGVGGLQGNGVEGQVCPKVLVVEDEPLIRLDAASYLAEAGFTVCEAADGEQALELLNCRDDIRAVFTDIEMPGSINGLDLAAVVRETWPDITVIVTSGRVRPNGELPEGADFFEKPYELSRIVDRLSRIDGRNL</sequence>
<keyword evidence="5" id="KW-0238">DNA-binding</keyword>
<keyword evidence="4" id="KW-0805">Transcription regulation</keyword>
<gene>
    <name evidence="12" type="ORF">FHS76_004045</name>
</gene>
<evidence type="ECO:0000256" key="7">
    <source>
        <dbReference type="ARBA" id="ARBA00037447"/>
    </source>
</evidence>
<reference evidence="12 13" key="1">
    <citation type="submission" date="2020-08" db="EMBL/GenBank/DDBJ databases">
        <title>Genomic Encyclopedia of Type Strains, Phase IV (KMG-IV): sequencing the most valuable type-strain genomes for metagenomic binning, comparative biology and taxonomic classification.</title>
        <authorList>
            <person name="Goeker M."/>
        </authorList>
    </citation>
    <scope>NUCLEOTIDE SEQUENCE [LARGE SCALE GENOMIC DNA]</scope>
    <source>
        <strain evidence="12 13">DSM 26944</strain>
    </source>
</reference>
<proteinExistence type="predicted"/>
<name>A0A7W9EN73_9HYPH</name>
<evidence type="ECO:0000256" key="4">
    <source>
        <dbReference type="ARBA" id="ARBA00023015"/>
    </source>
</evidence>